<evidence type="ECO:0000256" key="1">
    <source>
        <dbReference type="ARBA" id="ARBA00008791"/>
    </source>
</evidence>
<evidence type="ECO:0000313" key="3">
    <source>
        <dbReference type="EMBL" id="MCU4750440.1"/>
    </source>
</evidence>
<evidence type="ECO:0000313" key="4">
    <source>
        <dbReference type="Proteomes" id="UP001321047"/>
    </source>
</evidence>
<dbReference type="Pfam" id="PF00582">
    <property type="entry name" value="Usp"/>
    <property type="match status" value="1"/>
</dbReference>
<dbReference type="PANTHER" id="PTHR46268">
    <property type="entry name" value="STRESS RESPONSE PROTEIN NHAX"/>
    <property type="match status" value="1"/>
</dbReference>
<sequence>MYTVLLAIDTSNDRAIAQATAVASLPEATSNVRAVLLHVFDDNPEGASVNRLSSVRRAIGVLEDADVDYELREASGEPATEILQAAESVAADAICVSGRQRTPTGKALFGSVTQSVLLEADRPVLNASID</sequence>
<dbReference type="EMBL" id="JAOPJZ010000001">
    <property type="protein sequence ID" value="MCU4750440.1"/>
    <property type="molecule type" value="Genomic_DNA"/>
</dbReference>
<dbReference type="InterPro" id="IPR006016">
    <property type="entry name" value="UspA"/>
</dbReference>
<feature type="domain" description="UspA" evidence="2">
    <location>
        <begin position="3"/>
        <end position="125"/>
    </location>
</feature>
<dbReference type="SUPFAM" id="SSF52402">
    <property type="entry name" value="Adenine nucleotide alpha hydrolases-like"/>
    <property type="match status" value="1"/>
</dbReference>
<keyword evidence="4" id="KW-1185">Reference proteome</keyword>
<comment type="similarity">
    <text evidence="1">Belongs to the universal stress protein A family.</text>
</comment>
<dbReference type="RefSeq" id="WP_342805230.1">
    <property type="nucleotide sequence ID" value="NZ_JAOPJZ010000001.1"/>
</dbReference>
<organism evidence="3 4">
    <name type="scientific">Natronosalvus hydrolyticus</name>
    <dbReference type="NCBI Taxonomy" id="2979988"/>
    <lineage>
        <taxon>Archaea</taxon>
        <taxon>Methanobacteriati</taxon>
        <taxon>Methanobacteriota</taxon>
        <taxon>Stenosarchaea group</taxon>
        <taxon>Halobacteria</taxon>
        <taxon>Halobacteriales</taxon>
        <taxon>Natrialbaceae</taxon>
        <taxon>Natronosalvus</taxon>
    </lineage>
</organism>
<dbReference type="InterPro" id="IPR014729">
    <property type="entry name" value="Rossmann-like_a/b/a_fold"/>
</dbReference>
<accession>A0AAP2Z4U8</accession>
<reference evidence="3 4" key="1">
    <citation type="submission" date="2022-09" db="EMBL/GenBank/DDBJ databases">
        <title>Enrichment on poylsaccharides allowed isolation of novel metabolic and taxonomic groups of Haloarchaea.</title>
        <authorList>
            <person name="Sorokin D.Y."/>
            <person name="Elcheninov A.G."/>
            <person name="Khizhniak T.V."/>
            <person name="Kolganova T.V."/>
            <person name="Kublanov I.V."/>
        </authorList>
    </citation>
    <scope>NUCLEOTIDE SEQUENCE [LARGE SCALE GENOMIC DNA]</scope>
    <source>
        <strain evidence="3 4">AArc-curdl1</strain>
    </source>
</reference>
<dbReference type="CDD" id="cd00293">
    <property type="entry name" value="USP-like"/>
    <property type="match status" value="1"/>
</dbReference>
<proteinExistence type="inferred from homology"/>
<comment type="caution">
    <text evidence="3">The sequence shown here is derived from an EMBL/GenBank/DDBJ whole genome shotgun (WGS) entry which is preliminary data.</text>
</comment>
<name>A0AAP2Z4U8_9EURY</name>
<dbReference type="PANTHER" id="PTHR46268:SF6">
    <property type="entry name" value="UNIVERSAL STRESS PROTEIN UP12"/>
    <property type="match status" value="1"/>
</dbReference>
<dbReference type="Proteomes" id="UP001321047">
    <property type="component" value="Unassembled WGS sequence"/>
</dbReference>
<dbReference type="AlphaFoldDB" id="A0AAP2Z4U8"/>
<evidence type="ECO:0000259" key="2">
    <source>
        <dbReference type="Pfam" id="PF00582"/>
    </source>
</evidence>
<protein>
    <submittedName>
        <fullName evidence="3">Universal stress protein</fullName>
    </submittedName>
</protein>
<gene>
    <name evidence="3" type="ORF">OB919_00345</name>
</gene>
<dbReference type="Gene3D" id="3.40.50.620">
    <property type="entry name" value="HUPs"/>
    <property type="match status" value="1"/>
</dbReference>